<feature type="compositionally biased region" description="Low complexity" evidence="1">
    <location>
        <begin position="181"/>
        <end position="195"/>
    </location>
</feature>
<keyword evidence="4" id="KW-1185">Reference proteome</keyword>
<evidence type="ECO:0008006" key="5">
    <source>
        <dbReference type="Google" id="ProtNLM"/>
    </source>
</evidence>
<dbReference type="RefSeq" id="WP_146250349.1">
    <property type="nucleotide sequence ID" value="NZ_QKZV01000001.1"/>
</dbReference>
<organism evidence="3 4">
    <name type="scientific">Hydrotalea sandarakina</name>
    <dbReference type="NCBI Taxonomy" id="1004304"/>
    <lineage>
        <taxon>Bacteria</taxon>
        <taxon>Pseudomonadati</taxon>
        <taxon>Bacteroidota</taxon>
        <taxon>Chitinophagia</taxon>
        <taxon>Chitinophagales</taxon>
        <taxon>Chitinophagaceae</taxon>
        <taxon>Hydrotalea</taxon>
    </lineage>
</organism>
<sequence length="195" mass="21833">MLSKKTMLFFSTALLLTACSAPKTYFTAAIRADLAANHQPLDKIQFYNDRDIVLRRDVKTGEAKVTDGKVVLEKGHNVNIIRLKKNTPGVCVLQRNNIVGIAFDQNNNNFITFGKTKQARPNDPYRILANEWIGEYGVINYDGKQYHIEPAGTEASIMIKSKVLRKLNIKEHEMKGRKVESGNSSSSDNSNSSTQ</sequence>
<evidence type="ECO:0000256" key="1">
    <source>
        <dbReference type="SAM" id="MobiDB-lite"/>
    </source>
</evidence>
<evidence type="ECO:0000256" key="2">
    <source>
        <dbReference type="SAM" id="SignalP"/>
    </source>
</evidence>
<dbReference type="EMBL" id="QKZV01000001">
    <property type="protein sequence ID" value="PZX65735.1"/>
    <property type="molecule type" value="Genomic_DNA"/>
</dbReference>
<keyword evidence="2" id="KW-0732">Signal</keyword>
<name>A0A2W7SRS7_9BACT</name>
<dbReference type="PROSITE" id="PS51257">
    <property type="entry name" value="PROKAR_LIPOPROTEIN"/>
    <property type="match status" value="1"/>
</dbReference>
<dbReference type="Proteomes" id="UP000249720">
    <property type="component" value="Unassembled WGS sequence"/>
</dbReference>
<gene>
    <name evidence="3" type="ORF">LX80_00227</name>
</gene>
<evidence type="ECO:0000313" key="4">
    <source>
        <dbReference type="Proteomes" id="UP000249720"/>
    </source>
</evidence>
<evidence type="ECO:0000313" key="3">
    <source>
        <dbReference type="EMBL" id="PZX65735.1"/>
    </source>
</evidence>
<proteinExistence type="predicted"/>
<feature type="chain" id="PRO_5016149644" description="Lipoprotein" evidence="2">
    <location>
        <begin position="21"/>
        <end position="195"/>
    </location>
</feature>
<reference evidence="3 4" key="1">
    <citation type="submission" date="2018-06" db="EMBL/GenBank/DDBJ databases">
        <title>Genomic Encyclopedia of Archaeal and Bacterial Type Strains, Phase II (KMG-II): from individual species to whole genera.</title>
        <authorList>
            <person name="Goeker M."/>
        </authorList>
    </citation>
    <scope>NUCLEOTIDE SEQUENCE [LARGE SCALE GENOMIC DNA]</scope>
    <source>
        <strain evidence="3 4">DSM 23241</strain>
    </source>
</reference>
<feature type="region of interest" description="Disordered" evidence="1">
    <location>
        <begin position="172"/>
        <end position="195"/>
    </location>
</feature>
<comment type="caution">
    <text evidence="3">The sequence shown here is derived from an EMBL/GenBank/DDBJ whole genome shotgun (WGS) entry which is preliminary data.</text>
</comment>
<dbReference type="OrthoDB" id="665552at2"/>
<accession>A0A2W7SRS7</accession>
<protein>
    <recommendedName>
        <fullName evidence="5">Lipoprotein</fullName>
    </recommendedName>
</protein>
<feature type="signal peptide" evidence="2">
    <location>
        <begin position="1"/>
        <end position="20"/>
    </location>
</feature>
<dbReference type="AlphaFoldDB" id="A0A2W7SRS7"/>